<comment type="caution">
    <text evidence="5">The sequence shown here is derived from an EMBL/GenBank/DDBJ whole genome shotgun (WGS) entry which is preliminary data.</text>
</comment>
<accession>A0A3M7SMJ5</accession>
<protein>
    <submittedName>
        <fullName evidence="5">RNA-binding motif X-linked 2</fullName>
    </submittedName>
</protein>
<evidence type="ECO:0000259" key="4">
    <source>
        <dbReference type="PROSITE" id="PS50102"/>
    </source>
</evidence>
<dbReference type="GO" id="GO:0000398">
    <property type="term" value="P:mRNA splicing, via spliceosome"/>
    <property type="evidence" value="ECO:0007669"/>
    <property type="project" value="InterPro"/>
</dbReference>
<dbReference type="STRING" id="10195.A0A3M7SMJ5"/>
<feature type="region of interest" description="Disordered" evidence="3">
    <location>
        <begin position="146"/>
        <end position="224"/>
    </location>
</feature>
<evidence type="ECO:0000256" key="1">
    <source>
        <dbReference type="ARBA" id="ARBA00022884"/>
    </source>
</evidence>
<reference evidence="5 6" key="1">
    <citation type="journal article" date="2018" name="Sci. Rep.">
        <title>Genomic signatures of local adaptation to the degree of environmental predictability in rotifers.</title>
        <authorList>
            <person name="Franch-Gras L."/>
            <person name="Hahn C."/>
            <person name="Garcia-Roger E.M."/>
            <person name="Carmona M.J."/>
            <person name="Serra M."/>
            <person name="Gomez A."/>
        </authorList>
    </citation>
    <scope>NUCLEOTIDE SEQUENCE [LARGE SCALE GENOMIC DNA]</scope>
    <source>
        <strain evidence="5">HYR1</strain>
    </source>
</reference>
<sequence length="224" mass="26555">MNPLTQTKNLQKLIENELKLGAVGTTKSWHNQYRDSAWVFYGGMPYELTEGDIVCVFSQYGEVVNINLIRDRKTGKSKGFGFVCYENQKSTDLAVDNFNGTKILGRIIKVDHAGNYKPPKEYEDADEITKFLRESGCQGELHQIEEQNDKKVQKEIKSERDDGSRHDDRQRKKSRSRSREKEKRRERDLARDRSRERHKKRSRSRGRDRSRDRHRRDHHKKDKY</sequence>
<organism evidence="5 6">
    <name type="scientific">Brachionus plicatilis</name>
    <name type="common">Marine rotifer</name>
    <name type="synonym">Brachionus muelleri</name>
    <dbReference type="NCBI Taxonomy" id="10195"/>
    <lineage>
        <taxon>Eukaryota</taxon>
        <taxon>Metazoa</taxon>
        <taxon>Spiralia</taxon>
        <taxon>Gnathifera</taxon>
        <taxon>Rotifera</taxon>
        <taxon>Eurotatoria</taxon>
        <taxon>Monogononta</taxon>
        <taxon>Pseudotrocha</taxon>
        <taxon>Ploima</taxon>
        <taxon>Brachionidae</taxon>
        <taxon>Brachionus</taxon>
    </lineage>
</organism>
<dbReference type="GO" id="GO:0071013">
    <property type="term" value="C:catalytic step 2 spliceosome"/>
    <property type="evidence" value="ECO:0007669"/>
    <property type="project" value="TreeGrafter"/>
</dbReference>
<keyword evidence="1 2" id="KW-0694">RNA-binding</keyword>
<evidence type="ECO:0000256" key="3">
    <source>
        <dbReference type="SAM" id="MobiDB-lite"/>
    </source>
</evidence>
<evidence type="ECO:0000256" key="2">
    <source>
        <dbReference type="PROSITE-ProRule" id="PRU00176"/>
    </source>
</evidence>
<keyword evidence="6" id="KW-1185">Reference proteome</keyword>
<dbReference type="GO" id="GO:0003723">
    <property type="term" value="F:RNA binding"/>
    <property type="evidence" value="ECO:0007669"/>
    <property type="project" value="UniProtKB-UniRule"/>
</dbReference>
<dbReference type="PANTHER" id="PTHR45880:SF1">
    <property type="entry name" value="RNA-BINDING MOTIF PROTEIN, X-LINKED 2"/>
    <property type="match status" value="1"/>
</dbReference>
<dbReference type="SMART" id="SM00360">
    <property type="entry name" value="RRM"/>
    <property type="match status" value="1"/>
</dbReference>
<dbReference type="InterPro" id="IPR045844">
    <property type="entry name" value="RRM_Ist3-like"/>
</dbReference>
<dbReference type="PANTHER" id="PTHR45880">
    <property type="entry name" value="RNA-BINDING MOTIF PROTEIN, X-LINKED 2"/>
    <property type="match status" value="1"/>
</dbReference>
<dbReference type="PROSITE" id="PS50102">
    <property type="entry name" value="RRM"/>
    <property type="match status" value="1"/>
</dbReference>
<dbReference type="SUPFAM" id="SSF54928">
    <property type="entry name" value="RNA-binding domain, RBD"/>
    <property type="match status" value="1"/>
</dbReference>
<name>A0A3M7SMJ5_BRAPC</name>
<dbReference type="InterPro" id="IPR000504">
    <property type="entry name" value="RRM_dom"/>
</dbReference>
<feature type="domain" description="RRM" evidence="4">
    <location>
        <begin position="37"/>
        <end position="115"/>
    </location>
</feature>
<dbReference type="EMBL" id="REGN01001117">
    <property type="protein sequence ID" value="RNA36847.1"/>
    <property type="molecule type" value="Genomic_DNA"/>
</dbReference>
<dbReference type="Gene3D" id="3.30.70.330">
    <property type="match status" value="1"/>
</dbReference>
<dbReference type="InterPro" id="IPR051847">
    <property type="entry name" value="RNA_proc/Spliceosome_comp"/>
</dbReference>
<dbReference type="InterPro" id="IPR035979">
    <property type="entry name" value="RBD_domain_sf"/>
</dbReference>
<feature type="compositionally biased region" description="Basic residues" evidence="3">
    <location>
        <begin position="212"/>
        <end position="224"/>
    </location>
</feature>
<dbReference type="Pfam" id="PF00076">
    <property type="entry name" value="RRM_1"/>
    <property type="match status" value="1"/>
</dbReference>
<dbReference type="OrthoDB" id="2573941at2759"/>
<evidence type="ECO:0000313" key="5">
    <source>
        <dbReference type="EMBL" id="RNA36847.1"/>
    </source>
</evidence>
<dbReference type="FunFam" id="3.30.70.330:FF:000962">
    <property type="entry name" value="RBMX2 ortholog"/>
    <property type="match status" value="1"/>
</dbReference>
<gene>
    <name evidence="5" type="ORF">BpHYR1_025924</name>
</gene>
<dbReference type="InterPro" id="IPR012677">
    <property type="entry name" value="Nucleotide-bd_a/b_plait_sf"/>
</dbReference>
<evidence type="ECO:0000313" key="6">
    <source>
        <dbReference type="Proteomes" id="UP000276133"/>
    </source>
</evidence>
<dbReference type="GO" id="GO:0005686">
    <property type="term" value="C:U2 snRNP"/>
    <property type="evidence" value="ECO:0007669"/>
    <property type="project" value="TreeGrafter"/>
</dbReference>
<proteinExistence type="predicted"/>
<dbReference type="Proteomes" id="UP000276133">
    <property type="component" value="Unassembled WGS sequence"/>
</dbReference>
<dbReference type="AlphaFoldDB" id="A0A3M7SMJ5"/>
<feature type="compositionally biased region" description="Basic and acidic residues" evidence="3">
    <location>
        <begin position="146"/>
        <end position="170"/>
    </location>
</feature>
<dbReference type="CDD" id="cd12411">
    <property type="entry name" value="RRM_ist3_like"/>
    <property type="match status" value="1"/>
</dbReference>
<feature type="compositionally biased region" description="Basic and acidic residues" evidence="3">
    <location>
        <begin position="177"/>
        <end position="195"/>
    </location>
</feature>
<dbReference type="GO" id="GO:0071011">
    <property type="term" value="C:precatalytic spliceosome"/>
    <property type="evidence" value="ECO:0007669"/>
    <property type="project" value="TreeGrafter"/>
</dbReference>